<reference evidence="2 3" key="1">
    <citation type="submission" date="2016-08" db="EMBL/GenBank/DDBJ databases">
        <title>A Parts List for Fungal Cellulosomes Revealed by Comparative Genomics.</title>
        <authorList>
            <consortium name="DOE Joint Genome Institute"/>
            <person name="Haitjema C.H."/>
            <person name="Gilmore S.P."/>
            <person name="Henske J.K."/>
            <person name="Solomon K.V."/>
            <person name="De Groot R."/>
            <person name="Kuo A."/>
            <person name="Mondo S.J."/>
            <person name="Salamov A.A."/>
            <person name="Labutti K."/>
            <person name="Zhao Z."/>
            <person name="Chiniquy J."/>
            <person name="Barry K."/>
            <person name="Brewer H.M."/>
            <person name="Purvine S.O."/>
            <person name="Wright A.T."/>
            <person name="Boxma B."/>
            <person name="Van Alen T."/>
            <person name="Hackstein J.H."/>
            <person name="Baker S.E."/>
            <person name="Grigoriev I.V."/>
            <person name="O'Malley M.A."/>
        </authorList>
    </citation>
    <scope>NUCLEOTIDE SEQUENCE [LARGE SCALE GENOMIC DNA]</scope>
    <source>
        <strain evidence="2 3">S4</strain>
    </source>
</reference>
<organism evidence="2 3">
    <name type="scientific">Anaeromyces robustus</name>
    <dbReference type="NCBI Taxonomy" id="1754192"/>
    <lineage>
        <taxon>Eukaryota</taxon>
        <taxon>Fungi</taxon>
        <taxon>Fungi incertae sedis</taxon>
        <taxon>Chytridiomycota</taxon>
        <taxon>Chytridiomycota incertae sedis</taxon>
        <taxon>Neocallimastigomycetes</taxon>
        <taxon>Neocallimastigales</taxon>
        <taxon>Neocallimastigaceae</taxon>
        <taxon>Anaeromyces</taxon>
    </lineage>
</organism>
<evidence type="ECO:0008006" key="4">
    <source>
        <dbReference type="Google" id="ProtNLM"/>
    </source>
</evidence>
<proteinExistence type="predicted"/>
<keyword evidence="1" id="KW-1133">Transmembrane helix</keyword>
<evidence type="ECO:0000313" key="3">
    <source>
        <dbReference type="Proteomes" id="UP000193944"/>
    </source>
</evidence>
<dbReference type="Proteomes" id="UP000193944">
    <property type="component" value="Unassembled WGS sequence"/>
</dbReference>
<keyword evidence="3" id="KW-1185">Reference proteome</keyword>
<dbReference type="EMBL" id="MCFG01000086">
    <property type="protein sequence ID" value="ORX82832.1"/>
    <property type="molecule type" value="Genomic_DNA"/>
</dbReference>
<comment type="caution">
    <text evidence="2">The sequence shown here is derived from an EMBL/GenBank/DDBJ whole genome shotgun (WGS) entry which is preliminary data.</text>
</comment>
<dbReference type="AlphaFoldDB" id="A0A1Y1XAQ6"/>
<evidence type="ECO:0000313" key="2">
    <source>
        <dbReference type="EMBL" id="ORX82832.1"/>
    </source>
</evidence>
<feature type="transmembrane region" description="Helical" evidence="1">
    <location>
        <begin position="50"/>
        <end position="74"/>
    </location>
</feature>
<dbReference type="Pfam" id="PF13787">
    <property type="entry name" value="HXXEE"/>
    <property type="match status" value="1"/>
</dbReference>
<evidence type="ECO:0000256" key="1">
    <source>
        <dbReference type="SAM" id="Phobius"/>
    </source>
</evidence>
<reference evidence="2 3" key="2">
    <citation type="submission" date="2016-08" db="EMBL/GenBank/DDBJ databases">
        <title>Pervasive Adenine N6-methylation of Active Genes in Fungi.</title>
        <authorList>
            <consortium name="DOE Joint Genome Institute"/>
            <person name="Mondo S.J."/>
            <person name="Dannebaum R.O."/>
            <person name="Kuo R.C."/>
            <person name="Labutti K."/>
            <person name="Haridas S."/>
            <person name="Kuo A."/>
            <person name="Salamov A."/>
            <person name="Ahrendt S.R."/>
            <person name="Lipzen A."/>
            <person name="Sullivan W."/>
            <person name="Andreopoulos W.B."/>
            <person name="Clum A."/>
            <person name="Lindquist E."/>
            <person name="Daum C."/>
            <person name="Ramamoorthy G.K."/>
            <person name="Gryganskyi A."/>
            <person name="Culley D."/>
            <person name="Magnuson J.K."/>
            <person name="James T.Y."/>
            <person name="O'Malley M.A."/>
            <person name="Stajich J.E."/>
            <person name="Spatafora J.W."/>
            <person name="Visel A."/>
            <person name="Grigoriev I.V."/>
        </authorList>
    </citation>
    <scope>NUCLEOTIDE SEQUENCE [LARGE SCALE GENOMIC DNA]</scope>
    <source>
        <strain evidence="2 3">S4</strain>
    </source>
</reference>
<accession>A0A1Y1XAQ6</accession>
<sequence length="176" mass="20295">MEMEKYAWLFPIIFIIHDMEEIIGLGIWLRKNKELLKEKYSFVIKTYKDFSTEGFSIAVFEELLICVLISLLGLLINNEVIWYIWLGGFIGCTIHFIVHIGQSIILRQYIPALAISIIFLPISIYIIYQSFNTIKGSISSLLIGCIVGILFVFINLILVQKLIGWFTKKMNLPSII</sequence>
<feature type="transmembrane region" description="Helical" evidence="1">
    <location>
        <begin position="6"/>
        <end position="29"/>
    </location>
</feature>
<feature type="transmembrane region" description="Helical" evidence="1">
    <location>
        <begin position="140"/>
        <end position="159"/>
    </location>
</feature>
<feature type="transmembrane region" description="Helical" evidence="1">
    <location>
        <begin position="110"/>
        <end position="128"/>
    </location>
</feature>
<keyword evidence="1" id="KW-0812">Transmembrane</keyword>
<name>A0A1Y1XAQ6_9FUNG</name>
<keyword evidence="1" id="KW-0472">Membrane</keyword>
<protein>
    <recommendedName>
        <fullName evidence="4">HXXEE domain-containing protein</fullName>
    </recommendedName>
</protein>
<dbReference type="OrthoDB" id="10389109at2759"/>
<feature type="transmembrane region" description="Helical" evidence="1">
    <location>
        <begin position="80"/>
        <end position="98"/>
    </location>
</feature>
<dbReference type="InterPro" id="IPR025671">
    <property type="entry name" value="HXXEE"/>
</dbReference>
<gene>
    <name evidence="2" type="ORF">BCR32DRAFT_292390</name>
</gene>